<evidence type="ECO:0000313" key="5">
    <source>
        <dbReference type="EMBL" id="PWK26847.1"/>
    </source>
</evidence>
<gene>
    <name evidence="5" type="ORF">LV89_02053</name>
</gene>
<evidence type="ECO:0000256" key="1">
    <source>
        <dbReference type="ARBA" id="ARBA00022676"/>
    </source>
</evidence>
<feature type="transmembrane region" description="Helical" evidence="4">
    <location>
        <begin position="31"/>
        <end position="52"/>
    </location>
</feature>
<keyword evidence="4" id="KW-1133">Transmembrane helix</keyword>
<dbReference type="Gene3D" id="2.115.10.20">
    <property type="entry name" value="Glycosyl hydrolase domain, family 43"/>
    <property type="match status" value="1"/>
</dbReference>
<dbReference type="GO" id="GO:0016787">
    <property type="term" value="F:hydrolase activity"/>
    <property type="evidence" value="ECO:0007669"/>
    <property type="project" value="UniProtKB-KW"/>
</dbReference>
<dbReference type="GO" id="GO:0016757">
    <property type="term" value="F:glycosyltransferase activity"/>
    <property type="evidence" value="ECO:0007669"/>
    <property type="project" value="UniProtKB-KW"/>
</dbReference>
<comment type="similarity">
    <text evidence="3">Belongs to the glycosyl hydrolase 130 family.</text>
</comment>
<dbReference type="AlphaFoldDB" id="A0A316EBX5"/>
<protein>
    <submittedName>
        <fullName evidence="5">Putative GH43/DUF377 family glycosyl hydrolase</fullName>
    </submittedName>
</protein>
<keyword evidence="5" id="KW-0378">Hydrolase</keyword>
<keyword evidence="6" id="KW-1185">Reference proteome</keyword>
<proteinExistence type="inferred from homology"/>
<dbReference type="PIRSF" id="PIRSF016202">
    <property type="entry name" value="PH1107"/>
    <property type="match status" value="1"/>
</dbReference>
<dbReference type="PANTHER" id="PTHR34106:SF5">
    <property type="entry name" value="GLYCOSIDASE"/>
    <property type="match status" value="1"/>
</dbReference>
<sequence>MKSNSIIFGSIYLMSQVKFESKKPHPCDIKYILPIIFSILLQICVGVANLFAQQPNWTLTPFIKQDVVNPILLPVKNTTFYCPVSKKTVNWEAKDVYNPAAVVRNGKVYLLYRAEDTLKSVDGTSRIGLAVSNDGIHFKRQAKPVLFPENDFMKPYEWAGGCEDPRIVETNEGKYLVTYTTYDGKTARLCVASSSNLQQWKKHGLAFKQEKYRDLWSKSGAIICKRVGEKLIATKVNGKYWMYFGDTDIFLASSKDLLNWDILEDSNGKPKPIFGARKDKFDSRLVESGPPAMITKNGILLLYNSMNLHEGGFAGLPPDAYSAGQILMDKNDPSKVIARTDDYFMKPEKDYELNGQVNQVVFIEGMVYFKNRYFLYYGTADSKIAVAVYK</sequence>
<keyword evidence="4" id="KW-0812">Transmembrane</keyword>
<dbReference type="SUPFAM" id="SSF75005">
    <property type="entry name" value="Arabinanase/levansucrase/invertase"/>
    <property type="match status" value="1"/>
</dbReference>
<keyword evidence="1" id="KW-0328">Glycosyltransferase</keyword>
<dbReference type="CDD" id="cd18610">
    <property type="entry name" value="GH130_BT3780-like"/>
    <property type="match status" value="1"/>
</dbReference>
<dbReference type="Pfam" id="PF04041">
    <property type="entry name" value="Glyco_hydro_130"/>
    <property type="match status" value="1"/>
</dbReference>
<evidence type="ECO:0000256" key="4">
    <source>
        <dbReference type="SAM" id="Phobius"/>
    </source>
</evidence>
<accession>A0A316EBX5</accession>
<dbReference type="InterPro" id="IPR007184">
    <property type="entry name" value="Mannoside_phosphorylase"/>
</dbReference>
<name>A0A316EBX5_9BACT</name>
<evidence type="ECO:0000313" key="6">
    <source>
        <dbReference type="Proteomes" id="UP000245489"/>
    </source>
</evidence>
<dbReference type="InterPro" id="IPR023296">
    <property type="entry name" value="Glyco_hydro_beta-prop_sf"/>
</dbReference>
<keyword evidence="4" id="KW-0472">Membrane</keyword>
<dbReference type="EMBL" id="QGGO01000009">
    <property type="protein sequence ID" value="PWK26847.1"/>
    <property type="molecule type" value="Genomic_DNA"/>
</dbReference>
<reference evidence="5 6" key="1">
    <citation type="submission" date="2018-05" db="EMBL/GenBank/DDBJ databases">
        <title>Genomic Encyclopedia of Archaeal and Bacterial Type Strains, Phase II (KMG-II): from individual species to whole genera.</title>
        <authorList>
            <person name="Goeker M."/>
        </authorList>
    </citation>
    <scope>NUCLEOTIDE SEQUENCE [LARGE SCALE GENOMIC DNA]</scope>
    <source>
        <strain evidence="5 6">DSM 22214</strain>
    </source>
</reference>
<comment type="caution">
    <text evidence="5">The sequence shown here is derived from an EMBL/GenBank/DDBJ whole genome shotgun (WGS) entry which is preliminary data.</text>
</comment>
<keyword evidence="2" id="KW-0808">Transferase</keyword>
<dbReference type="Proteomes" id="UP000245489">
    <property type="component" value="Unassembled WGS sequence"/>
</dbReference>
<organism evidence="5 6">
    <name type="scientific">Arcicella aurantiaca</name>
    <dbReference type="NCBI Taxonomy" id="591202"/>
    <lineage>
        <taxon>Bacteria</taxon>
        <taxon>Pseudomonadati</taxon>
        <taxon>Bacteroidota</taxon>
        <taxon>Cytophagia</taxon>
        <taxon>Cytophagales</taxon>
        <taxon>Flectobacillaceae</taxon>
        <taxon>Arcicella</taxon>
    </lineage>
</organism>
<evidence type="ECO:0000256" key="2">
    <source>
        <dbReference type="ARBA" id="ARBA00022679"/>
    </source>
</evidence>
<dbReference type="RefSeq" id="WP_229201500.1">
    <property type="nucleotide sequence ID" value="NZ_QGGO01000009.1"/>
</dbReference>
<dbReference type="PANTHER" id="PTHR34106">
    <property type="entry name" value="GLYCOSIDASE"/>
    <property type="match status" value="1"/>
</dbReference>
<evidence type="ECO:0000256" key="3">
    <source>
        <dbReference type="ARBA" id="ARBA00024356"/>
    </source>
</evidence>